<evidence type="ECO:0000259" key="2">
    <source>
        <dbReference type="PROSITE" id="PS51841"/>
    </source>
</evidence>
<name>A0A382GB42_9ZZZZ</name>
<dbReference type="PROSITE" id="PS51841">
    <property type="entry name" value="LTD"/>
    <property type="match status" value="1"/>
</dbReference>
<dbReference type="Pfam" id="PF00932">
    <property type="entry name" value="LTD"/>
    <property type="match status" value="1"/>
</dbReference>
<reference evidence="3" key="1">
    <citation type="submission" date="2018-05" db="EMBL/GenBank/DDBJ databases">
        <authorList>
            <person name="Lanie J.A."/>
            <person name="Ng W.-L."/>
            <person name="Kazmierczak K.M."/>
            <person name="Andrzejewski T.M."/>
            <person name="Davidsen T.M."/>
            <person name="Wayne K.J."/>
            <person name="Tettelin H."/>
            <person name="Glass J.I."/>
            <person name="Rusch D."/>
            <person name="Podicherti R."/>
            <person name="Tsui H.-C.T."/>
            <person name="Winkler M.E."/>
        </authorList>
    </citation>
    <scope>NUCLEOTIDE SEQUENCE</scope>
</reference>
<feature type="non-terminal residue" evidence="3">
    <location>
        <position position="500"/>
    </location>
</feature>
<feature type="non-terminal residue" evidence="3">
    <location>
        <position position="1"/>
    </location>
</feature>
<dbReference type="InterPro" id="IPR036415">
    <property type="entry name" value="Lamin_tail_dom_sf"/>
</dbReference>
<feature type="domain" description="LTD" evidence="2">
    <location>
        <begin position="301"/>
        <end position="446"/>
    </location>
</feature>
<dbReference type="SUPFAM" id="SSF74853">
    <property type="entry name" value="Lamin A/C globular tail domain"/>
    <property type="match status" value="1"/>
</dbReference>
<organism evidence="3">
    <name type="scientific">marine metagenome</name>
    <dbReference type="NCBI Taxonomy" id="408172"/>
    <lineage>
        <taxon>unclassified sequences</taxon>
        <taxon>metagenomes</taxon>
        <taxon>ecological metagenomes</taxon>
    </lineage>
</organism>
<dbReference type="InterPro" id="IPR001322">
    <property type="entry name" value="Lamin_tail_dom"/>
</dbReference>
<sequence>VLRNLNSSVETSWVPRRRAIVMSQMATQNIQASDNAPQFSQSGGAIPAGYSLKLTSPDGEIYYTLNGSDPRRPGEVAETGKIILAGSAEKWVLVPSADNGGDALGNTWRGGKEPFNDEDWDTGTDGVGYDQNADYDPHIGIDVDSEMNDVNQSVFVRIPFRVSAADRKKSNFMLLRMKYDDGFVAYLNGTRVANANAAVNPAWNAGASGQHDDASAVTWVSFDVGKHINRLKTGNNILAIHGLNAGLGSSDMLINAELSLGERSGAEIADGVLKYTSPIKLAGDTTIRTRTMYNGQWSALVEHSFQAGRAGSPMRFTEIMYNPPGGSEYEFVELHNSGTFDVLLGWHRFDGIDFTFAGDAVIGPGEFIVLASDNDTDAFKLRYPGLAVNGWYRGSLSNNGERLALLDAKWRRVVEVDYSDGGAWPSLADGDGHSLELIDLLVDPGAASNWRDSAARAGSPGEASTVADVPPVRINEVHMQSPLSSEPDFVELRNLGQTEV</sequence>
<dbReference type="EMBL" id="UINC01054394">
    <property type="protein sequence ID" value="SVB72052.1"/>
    <property type="molecule type" value="Genomic_DNA"/>
</dbReference>
<feature type="region of interest" description="Disordered" evidence="1">
    <location>
        <begin position="451"/>
        <end position="470"/>
    </location>
</feature>
<dbReference type="AlphaFoldDB" id="A0A382GB42"/>
<gene>
    <name evidence="3" type="ORF">METZ01_LOCUS224906</name>
</gene>
<dbReference type="Gene3D" id="2.60.120.260">
    <property type="entry name" value="Galactose-binding domain-like"/>
    <property type="match status" value="1"/>
</dbReference>
<proteinExistence type="predicted"/>
<evidence type="ECO:0000256" key="1">
    <source>
        <dbReference type="SAM" id="MobiDB-lite"/>
    </source>
</evidence>
<protein>
    <recommendedName>
        <fullName evidence="2">LTD domain-containing protein</fullName>
    </recommendedName>
</protein>
<accession>A0A382GB42</accession>
<evidence type="ECO:0000313" key="3">
    <source>
        <dbReference type="EMBL" id="SVB72052.1"/>
    </source>
</evidence>